<gene>
    <name evidence="1" type="ORF">HPB47_016740</name>
</gene>
<dbReference type="Proteomes" id="UP000805193">
    <property type="component" value="Unassembled WGS sequence"/>
</dbReference>
<evidence type="ECO:0000313" key="1">
    <source>
        <dbReference type="EMBL" id="KAG0439151.1"/>
    </source>
</evidence>
<evidence type="ECO:0000313" key="2">
    <source>
        <dbReference type="Proteomes" id="UP000805193"/>
    </source>
</evidence>
<comment type="caution">
    <text evidence="1">The sequence shown here is derived from an EMBL/GenBank/DDBJ whole genome shotgun (WGS) entry which is preliminary data.</text>
</comment>
<keyword evidence="2" id="KW-1185">Reference proteome</keyword>
<name>A0AC60QQ72_IXOPE</name>
<accession>A0AC60QQ72</accession>
<proteinExistence type="predicted"/>
<sequence length="289" mass="31703">MSTMLTQDECLDAAVRQEEGPVQGGDKLSTCLVTRSDSAAPGEGEHFGVAAGVVRESGLLGQLQLSPSGTLSSVARRVGQDHPSQPPTHGQPVNYASRSAPPPGRRQQTTAIKTKSQDRYTSLGHNDPATTVGTWEGSRGRVFFQVLAEGARGGLSDRNEQVSQGRAERPPTADVSAEYTPDVTFCSGFFFVCFLMKVAIWMQRRLESFGEPLCADQPAVNVKCSTPLGDTLKPWSLCEYILQKTVYRRCLRPSWYDGCIGHTDTVCGHARSMYEANMLRRCMLRRVRK</sequence>
<dbReference type="EMBL" id="JABSTQ010005514">
    <property type="protein sequence ID" value="KAG0439151.1"/>
    <property type="molecule type" value="Genomic_DNA"/>
</dbReference>
<protein>
    <submittedName>
        <fullName evidence="1">Uncharacterized protein</fullName>
    </submittedName>
</protein>
<reference evidence="1 2" key="1">
    <citation type="journal article" date="2020" name="Cell">
        <title>Large-Scale Comparative Analyses of Tick Genomes Elucidate Their Genetic Diversity and Vector Capacities.</title>
        <authorList>
            <consortium name="Tick Genome and Microbiome Consortium (TIGMIC)"/>
            <person name="Jia N."/>
            <person name="Wang J."/>
            <person name="Shi W."/>
            <person name="Du L."/>
            <person name="Sun Y."/>
            <person name="Zhan W."/>
            <person name="Jiang J.F."/>
            <person name="Wang Q."/>
            <person name="Zhang B."/>
            <person name="Ji P."/>
            <person name="Bell-Sakyi L."/>
            <person name="Cui X.M."/>
            <person name="Yuan T.T."/>
            <person name="Jiang B.G."/>
            <person name="Yang W.F."/>
            <person name="Lam T.T."/>
            <person name="Chang Q.C."/>
            <person name="Ding S.J."/>
            <person name="Wang X.J."/>
            <person name="Zhu J.G."/>
            <person name="Ruan X.D."/>
            <person name="Zhao L."/>
            <person name="Wei J.T."/>
            <person name="Ye R.Z."/>
            <person name="Que T.C."/>
            <person name="Du C.H."/>
            <person name="Zhou Y.H."/>
            <person name="Cheng J.X."/>
            <person name="Dai P.F."/>
            <person name="Guo W.B."/>
            <person name="Han X.H."/>
            <person name="Huang E.J."/>
            <person name="Li L.F."/>
            <person name="Wei W."/>
            <person name="Gao Y.C."/>
            <person name="Liu J.Z."/>
            <person name="Shao H.Z."/>
            <person name="Wang X."/>
            <person name="Wang C.C."/>
            <person name="Yang T.C."/>
            <person name="Huo Q.B."/>
            <person name="Li W."/>
            <person name="Chen H.Y."/>
            <person name="Chen S.E."/>
            <person name="Zhou L.G."/>
            <person name="Ni X.B."/>
            <person name="Tian J.H."/>
            <person name="Sheng Y."/>
            <person name="Liu T."/>
            <person name="Pan Y.S."/>
            <person name="Xia L.Y."/>
            <person name="Li J."/>
            <person name="Zhao F."/>
            <person name="Cao W.C."/>
        </authorList>
    </citation>
    <scope>NUCLEOTIDE SEQUENCE [LARGE SCALE GENOMIC DNA]</scope>
    <source>
        <strain evidence="1">Iper-2018</strain>
    </source>
</reference>
<organism evidence="1 2">
    <name type="scientific">Ixodes persulcatus</name>
    <name type="common">Taiga tick</name>
    <dbReference type="NCBI Taxonomy" id="34615"/>
    <lineage>
        <taxon>Eukaryota</taxon>
        <taxon>Metazoa</taxon>
        <taxon>Ecdysozoa</taxon>
        <taxon>Arthropoda</taxon>
        <taxon>Chelicerata</taxon>
        <taxon>Arachnida</taxon>
        <taxon>Acari</taxon>
        <taxon>Parasitiformes</taxon>
        <taxon>Ixodida</taxon>
        <taxon>Ixodoidea</taxon>
        <taxon>Ixodidae</taxon>
        <taxon>Ixodinae</taxon>
        <taxon>Ixodes</taxon>
    </lineage>
</organism>